<dbReference type="AlphaFoldDB" id="A0A380D8V2"/>
<proteinExistence type="predicted"/>
<dbReference type="Proteomes" id="UP000255529">
    <property type="component" value="Unassembled WGS sequence"/>
</dbReference>
<gene>
    <name evidence="1" type="ORF">NCTC11544_05824</name>
</gene>
<name>A0A380D8V2_9GAMM</name>
<dbReference type="EMBL" id="UGYN01000003">
    <property type="protein sequence ID" value="SUJ85050.1"/>
    <property type="molecule type" value="Genomic_DNA"/>
</dbReference>
<protein>
    <submittedName>
        <fullName evidence="1">Uncharacterized protein</fullName>
    </submittedName>
</protein>
<evidence type="ECO:0000313" key="2">
    <source>
        <dbReference type="Proteomes" id="UP000255529"/>
    </source>
</evidence>
<sequence>MRLSETSINQLVVTELGPFTNGAKFSFKGVAITLNLPDGARKSIWGEWRHMTNPKRLAERLLMLQHSIYEEYPEYSGIPSVWAR</sequence>
<accession>A0A380D8V2</accession>
<dbReference type="RefSeq" id="WP_115185007.1">
    <property type="nucleotide sequence ID" value="NZ_CAMKUF010000009.1"/>
</dbReference>
<organism evidence="1 2">
    <name type="scientific">Serratia quinivorans</name>
    <dbReference type="NCBI Taxonomy" id="137545"/>
    <lineage>
        <taxon>Bacteria</taxon>
        <taxon>Pseudomonadati</taxon>
        <taxon>Pseudomonadota</taxon>
        <taxon>Gammaproteobacteria</taxon>
        <taxon>Enterobacterales</taxon>
        <taxon>Yersiniaceae</taxon>
        <taxon>Serratia</taxon>
    </lineage>
</organism>
<evidence type="ECO:0000313" key="1">
    <source>
        <dbReference type="EMBL" id="SUJ85050.1"/>
    </source>
</evidence>
<reference evidence="1 2" key="1">
    <citation type="submission" date="2018-06" db="EMBL/GenBank/DDBJ databases">
        <authorList>
            <consortium name="Pathogen Informatics"/>
            <person name="Doyle S."/>
        </authorList>
    </citation>
    <scope>NUCLEOTIDE SEQUENCE [LARGE SCALE GENOMIC DNA]</scope>
    <source>
        <strain evidence="1 2">NCTC11544</strain>
    </source>
</reference>